<evidence type="ECO:0000313" key="1">
    <source>
        <dbReference type="EMBL" id="CAE7382746.1"/>
    </source>
</evidence>
<comment type="caution">
    <text evidence="1">The sequence shown here is derived from an EMBL/GenBank/DDBJ whole genome shotgun (WGS) entry which is preliminary data.</text>
</comment>
<dbReference type="EMBL" id="CAJNIZ010016213">
    <property type="protein sequence ID" value="CAE7382746.1"/>
    <property type="molecule type" value="Genomic_DNA"/>
</dbReference>
<proteinExistence type="predicted"/>
<evidence type="ECO:0000313" key="2">
    <source>
        <dbReference type="Proteomes" id="UP000649617"/>
    </source>
</evidence>
<dbReference type="AlphaFoldDB" id="A0A812Q845"/>
<gene>
    <name evidence="1" type="ORF">SPIL2461_LOCUS9339</name>
</gene>
<reference evidence="1" key="1">
    <citation type="submission" date="2021-02" db="EMBL/GenBank/DDBJ databases">
        <authorList>
            <person name="Dougan E. K."/>
            <person name="Rhodes N."/>
            <person name="Thang M."/>
            <person name="Chan C."/>
        </authorList>
    </citation>
    <scope>NUCLEOTIDE SEQUENCE</scope>
</reference>
<feature type="non-terminal residue" evidence="1">
    <location>
        <position position="427"/>
    </location>
</feature>
<name>A0A812Q845_SYMPI</name>
<organism evidence="1 2">
    <name type="scientific">Symbiodinium pilosum</name>
    <name type="common">Dinoflagellate</name>
    <dbReference type="NCBI Taxonomy" id="2952"/>
    <lineage>
        <taxon>Eukaryota</taxon>
        <taxon>Sar</taxon>
        <taxon>Alveolata</taxon>
        <taxon>Dinophyceae</taxon>
        <taxon>Suessiales</taxon>
        <taxon>Symbiodiniaceae</taxon>
        <taxon>Symbiodinium</taxon>
    </lineage>
</organism>
<dbReference type="OrthoDB" id="421119at2759"/>
<accession>A0A812Q845</accession>
<dbReference type="Proteomes" id="UP000649617">
    <property type="component" value="Unassembled WGS sequence"/>
</dbReference>
<keyword evidence="2" id="KW-1185">Reference proteome</keyword>
<protein>
    <submittedName>
        <fullName evidence="1">Uncharacterized protein</fullName>
    </submittedName>
</protein>
<sequence>AYGNQCPGFDYDAFIKNTFIHFPAPPEPELLQRGRTAPAQVHEDKVAAGLEPDSEPESEPQQLPDFTKFDAEHVPLPDMLCRHRTHDVFEHFDGEGLMPQWPCYQVESMPVPEQMENMQYNAYGQGNTNEMEFVPAWDGQIGVPSGGEVMHPAPGTAVFVLHPPPCVAPDGGFNGTQPYLMPVHFSPMNSISPESHDWQSPPNWSGEDPQPELQFMPPVVPVHSFFPGAGEQEADQQILTFRKEDLLPEREEHPQRSLSEHDRFWDGLGVELLHQPQKIGRSQNMDHVYWVVDSNKLNDKAKVLVSPEFKVTASGDQLSFKMVMYPKDRTSFRQAEGQGFVQLKCESDTQDFDECSLSFRLAICNGRSGEKAKRNGPGNPVTWDFKRSLVCDDDEVKKTWNFKDVVDDKTRTFAVCIEILSAVATKP</sequence>